<keyword evidence="2" id="KW-1185">Reference proteome</keyword>
<sequence length="44" mass="4836">MIWAQVLEARTGSASELPCLRDGRVAVTGIDFALRRDGQLSMLM</sequence>
<protein>
    <submittedName>
        <fullName evidence="1">Uncharacterized protein</fullName>
    </submittedName>
</protein>
<evidence type="ECO:0000313" key="2">
    <source>
        <dbReference type="Proteomes" id="UP001519332"/>
    </source>
</evidence>
<organism evidence="1 2">
    <name type="scientific">Kibdelosporangium banguiense</name>
    <dbReference type="NCBI Taxonomy" id="1365924"/>
    <lineage>
        <taxon>Bacteria</taxon>
        <taxon>Bacillati</taxon>
        <taxon>Actinomycetota</taxon>
        <taxon>Actinomycetes</taxon>
        <taxon>Pseudonocardiales</taxon>
        <taxon>Pseudonocardiaceae</taxon>
        <taxon>Kibdelosporangium</taxon>
    </lineage>
</organism>
<proteinExistence type="predicted"/>
<comment type="caution">
    <text evidence="1">The sequence shown here is derived from an EMBL/GenBank/DDBJ whole genome shotgun (WGS) entry which is preliminary data.</text>
</comment>
<accession>A0ABS4TX60</accession>
<reference evidence="1 2" key="1">
    <citation type="submission" date="2021-03" db="EMBL/GenBank/DDBJ databases">
        <title>Sequencing the genomes of 1000 actinobacteria strains.</title>
        <authorList>
            <person name="Klenk H.-P."/>
        </authorList>
    </citation>
    <scope>NUCLEOTIDE SEQUENCE [LARGE SCALE GENOMIC DNA]</scope>
    <source>
        <strain evidence="1 2">DSM 46670</strain>
    </source>
</reference>
<gene>
    <name evidence="1" type="ORF">JOF56_009341</name>
</gene>
<dbReference type="Proteomes" id="UP001519332">
    <property type="component" value="Unassembled WGS sequence"/>
</dbReference>
<name>A0ABS4TX60_9PSEU</name>
<evidence type="ECO:0000313" key="1">
    <source>
        <dbReference type="EMBL" id="MBP2328956.1"/>
    </source>
</evidence>
<dbReference type="EMBL" id="JAGINW010000001">
    <property type="protein sequence ID" value="MBP2328956.1"/>
    <property type="molecule type" value="Genomic_DNA"/>
</dbReference>